<evidence type="ECO:0000256" key="1">
    <source>
        <dbReference type="ARBA" id="ARBA00009902"/>
    </source>
</evidence>
<dbReference type="KEGG" id="alus:STSP2_02115"/>
<feature type="domain" description="Glycosyl hydrolase family 32 N-terminal" evidence="7">
    <location>
        <begin position="202"/>
        <end position="491"/>
    </location>
</feature>
<evidence type="ECO:0000259" key="8">
    <source>
        <dbReference type="Pfam" id="PF08244"/>
    </source>
</evidence>
<protein>
    <recommendedName>
        <fullName evidence="2">beta-fructofuranosidase</fullName>
        <ecNumber evidence="2">3.2.1.26</ecNumber>
    </recommendedName>
</protein>
<comment type="similarity">
    <text evidence="1 5">Belongs to the glycosyl hydrolase 32 family.</text>
</comment>
<evidence type="ECO:0000256" key="5">
    <source>
        <dbReference type="RuleBase" id="RU362110"/>
    </source>
</evidence>
<dbReference type="Pfam" id="PF08244">
    <property type="entry name" value="Glyco_hydro_32C"/>
    <property type="match status" value="1"/>
</dbReference>
<keyword evidence="4 5" id="KW-0326">Glycosidase</keyword>
<dbReference type="AlphaFoldDB" id="A0A1U9NMH9"/>
<dbReference type="OrthoDB" id="9759709at2"/>
<dbReference type="Proteomes" id="UP000189674">
    <property type="component" value="Chromosome"/>
</dbReference>
<dbReference type="CDD" id="cd08996">
    <property type="entry name" value="GH32_FFase"/>
    <property type="match status" value="1"/>
</dbReference>
<dbReference type="GO" id="GO:0004564">
    <property type="term" value="F:beta-fructofuranosidase activity"/>
    <property type="evidence" value="ECO:0007669"/>
    <property type="project" value="UniProtKB-EC"/>
</dbReference>
<sequence precursor="true">MKNLLITTIILLSSVTAFAAKDDILIADFEQSNYGSWFISGKAFGASPAHGALPGQMTVKGYLGDCLVNSFTEGDASTGRLISPPFTIKRDYINFLIGGGYHPDQTCIQLTIDDKPVKTATGMNMELLTWHTWDVSKHIDKTARIEIIDKHTGGWGHINIDHIYQSDKPKLTGENMYVAKAMANVKRFIPQVKNDPHRPVYHFASPAMWMNDINGPIHHDGWYHIFYQHNPYGDQWGHMHWGHARSRDLVNWQHLPIGLAPSLSKGEEHCFSGCTWLDEKGTPIIFYTSIGHELPEQWAAIGDENLLNWRKPKQNPFLEMSDHGDTFIKDWRDPFIFEHGDRTFMVLGGKLEPADGGEAAATIYEAENGSLLDWTYKGIIFRHPDKNLRSLECPNFFPLQDKHVMLDSPYGPVEYFVGDFNAQTYKFDATSKGLIDHSGDYYATNIMYGPKERCILLGWIRGFKPDQGWNGVMAIPRIMTIDKAGNIIQQPAAEMKQLRTEKQNRNLVQASDSSKTVMKKAGKTFEITTTLDPGSAEKCILQLCSNADGSDAMDIVYTPGKLTVAGTAVPLDLQKGEKIDLHIFVDRTVLEVFINNGKHVVTEVIYTDPNSNAVIFRSENGRAALRDFTLYQLKPADFSLSHYN</sequence>
<dbReference type="EMBL" id="CP019791">
    <property type="protein sequence ID" value="AQT68938.1"/>
    <property type="molecule type" value="Genomic_DNA"/>
</dbReference>
<dbReference type="PANTHER" id="PTHR43101:SF1">
    <property type="entry name" value="BETA-FRUCTOSIDASE"/>
    <property type="match status" value="1"/>
</dbReference>
<name>A0A1U9NMH9_9BACT</name>
<feature type="domain" description="Glycosyl hydrolase family 32 C-terminal" evidence="8">
    <location>
        <begin position="494"/>
        <end position="631"/>
    </location>
</feature>
<evidence type="ECO:0000259" key="7">
    <source>
        <dbReference type="Pfam" id="PF00251"/>
    </source>
</evidence>
<evidence type="ECO:0000313" key="9">
    <source>
        <dbReference type="EMBL" id="AQT68938.1"/>
    </source>
</evidence>
<feature type="chain" id="PRO_5012188776" description="beta-fructofuranosidase" evidence="6">
    <location>
        <begin position="20"/>
        <end position="644"/>
    </location>
</feature>
<dbReference type="PANTHER" id="PTHR43101">
    <property type="entry name" value="BETA-FRUCTOSIDASE"/>
    <property type="match status" value="1"/>
</dbReference>
<gene>
    <name evidence="9" type="primary">sacC</name>
    <name evidence="9" type="ORF">STSP2_02115</name>
</gene>
<feature type="signal peptide" evidence="6">
    <location>
        <begin position="1"/>
        <end position="19"/>
    </location>
</feature>
<dbReference type="Gene3D" id="2.115.10.20">
    <property type="entry name" value="Glycosyl hydrolase domain, family 43"/>
    <property type="match status" value="1"/>
</dbReference>
<evidence type="ECO:0000256" key="6">
    <source>
        <dbReference type="SAM" id="SignalP"/>
    </source>
</evidence>
<keyword evidence="3 5" id="KW-0378">Hydrolase</keyword>
<evidence type="ECO:0000256" key="2">
    <source>
        <dbReference type="ARBA" id="ARBA00012758"/>
    </source>
</evidence>
<dbReference type="STRING" id="1936003.STSP2_02115"/>
<accession>A0A1U9NMH9</accession>
<proteinExistence type="inferred from homology"/>
<dbReference type="InterPro" id="IPR001362">
    <property type="entry name" value="Glyco_hydro_32"/>
</dbReference>
<dbReference type="Pfam" id="PF00251">
    <property type="entry name" value="Glyco_hydro_32N"/>
    <property type="match status" value="1"/>
</dbReference>
<dbReference type="SMART" id="SM00640">
    <property type="entry name" value="Glyco_32"/>
    <property type="match status" value="1"/>
</dbReference>
<dbReference type="InterPro" id="IPR023296">
    <property type="entry name" value="Glyco_hydro_beta-prop_sf"/>
</dbReference>
<organism evidence="9 10">
    <name type="scientific">Anaerohalosphaera lusitana</name>
    <dbReference type="NCBI Taxonomy" id="1936003"/>
    <lineage>
        <taxon>Bacteria</taxon>
        <taxon>Pseudomonadati</taxon>
        <taxon>Planctomycetota</taxon>
        <taxon>Phycisphaerae</taxon>
        <taxon>Sedimentisphaerales</taxon>
        <taxon>Anaerohalosphaeraceae</taxon>
        <taxon>Anaerohalosphaera</taxon>
    </lineage>
</organism>
<keyword evidence="10" id="KW-1185">Reference proteome</keyword>
<dbReference type="InterPro" id="IPR013189">
    <property type="entry name" value="Glyco_hydro_32_C"/>
</dbReference>
<dbReference type="SUPFAM" id="SSF75005">
    <property type="entry name" value="Arabinanase/levansucrase/invertase"/>
    <property type="match status" value="1"/>
</dbReference>
<dbReference type="RefSeq" id="WP_146662342.1">
    <property type="nucleotide sequence ID" value="NZ_CP019791.1"/>
</dbReference>
<dbReference type="InterPro" id="IPR013320">
    <property type="entry name" value="ConA-like_dom_sf"/>
</dbReference>
<dbReference type="SUPFAM" id="SSF49899">
    <property type="entry name" value="Concanavalin A-like lectins/glucanases"/>
    <property type="match status" value="1"/>
</dbReference>
<reference evidence="10" key="1">
    <citation type="submission" date="2017-02" db="EMBL/GenBank/DDBJ databases">
        <title>Comparative genomics and description of representatives of a novel lineage of planctomycetes thriving in anoxic sediments.</title>
        <authorList>
            <person name="Spring S."/>
            <person name="Bunk B."/>
            <person name="Sproer C."/>
        </authorList>
    </citation>
    <scope>NUCLEOTIDE SEQUENCE [LARGE SCALE GENOMIC DNA]</scope>
    <source>
        <strain evidence="10">ST-NAGAB-D1</strain>
    </source>
</reference>
<dbReference type="InterPro" id="IPR051214">
    <property type="entry name" value="GH32_Enzymes"/>
</dbReference>
<dbReference type="Gene3D" id="2.60.120.560">
    <property type="entry name" value="Exo-inulinase, domain 1"/>
    <property type="match status" value="1"/>
</dbReference>
<dbReference type="GO" id="GO:0005975">
    <property type="term" value="P:carbohydrate metabolic process"/>
    <property type="evidence" value="ECO:0007669"/>
    <property type="project" value="InterPro"/>
</dbReference>
<evidence type="ECO:0000256" key="4">
    <source>
        <dbReference type="ARBA" id="ARBA00023295"/>
    </source>
</evidence>
<dbReference type="EC" id="3.2.1.26" evidence="2"/>
<evidence type="ECO:0000256" key="3">
    <source>
        <dbReference type="ARBA" id="ARBA00022801"/>
    </source>
</evidence>
<evidence type="ECO:0000313" key="10">
    <source>
        <dbReference type="Proteomes" id="UP000189674"/>
    </source>
</evidence>
<dbReference type="InterPro" id="IPR013148">
    <property type="entry name" value="Glyco_hydro_32_N"/>
</dbReference>
<keyword evidence="6" id="KW-0732">Signal</keyword>